<keyword evidence="7" id="KW-0479">Metal-binding</keyword>
<evidence type="ECO:0000256" key="3">
    <source>
        <dbReference type="ARBA" id="ARBA00005130"/>
    </source>
</evidence>
<dbReference type="PANTHER" id="PTHR43808:SF31">
    <property type="entry name" value="N-ACETYL-L-CITRULLINE DEACETYLASE"/>
    <property type="match status" value="1"/>
</dbReference>
<accession>A0A371PIJ9</accession>
<organism evidence="13 14">
    <name type="scientific">Paenibacillus paeoniae</name>
    <dbReference type="NCBI Taxonomy" id="2292705"/>
    <lineage>
        <taxon>Bacteria</taxon>
        <taxon>Bacillati</taxon>
        <taxon>Bacillota</taxon>
        <taxon>Bacilli</taxon>
        <taxon>Bacillales</taxon>
        <taxon>Paenibacillaceae</taxon>
        <taxon>Paenibacillus</taxon>
    </lineage>
</organism>
<dbReference type="Pfam" id="PF01546">
    <property type="entry name" value="Peptidase_M20"/>
    <property type="match status" value="1"/>
</dbReference>
<keyword evidence="9" id="KW-0862">Zinc</keyword>
<dbReference type="AlphaFoldDB" id="A0A371PIJ9"/>
<dbReference type="GO" id="GO:0009014">
    <property type="term" value="F:succinyl-diaminopimelate desuccinylase activity"/>
    <property type="evidence" value="ECO:0007669"/>
    <property type="project" value="UniProtKB-EC"/>
</dbReference>
<evidence type="ECO:0000256" key="1">
    <source>
        <dbReference type="ARBA" id="ARBA00001941"/>
    </source>
</evidence>
<dbReference type="GO" id="GO:0006526">
    <property type="term" value="P:L-arginine biosynthetic process"/>
    <property type="evidence" value="ECO:0007669"/>
    <property type="project" value="TreeGrafter"/>
</dbReference>
<dbReference type="EC" id="3.5.1.18" evidence="5"/>
<keyword evidence="14" id="KW-1185">Reference proteome</keyword>
<dbReference type="GO" id="GO:0008777">
    <property type="term" value="F:acetylornithine deacetylase activity"/>
    <property type="evidence" value="ECO:0007669"/>
    <property type="project" value="TreeGrafter"/>
</dbReference>
<keyword evidence="10" id="KW-0170">Cobalt</keyword>
<dbReference type="CDD" id="cd03894">
    <property type="entry name" value="M20_ArgE"/>
    <property type="match status" value="1"/>
</dbReference>
<dbReference type="OrthoDB" id="9792335at2"/>
<dbReference type="GO" id="GO:0009089">
    <property type="term" value="P:lysine biosynthetic process via diaminopimelate"/>
    <property type="evidence" value="ECO:0007669"/>
    <property type="project" value="UniProtKB-UniPathway"/>
</dbReference>
<feature type="domain" description="Peptidase M20 dimerisation" evidence="12">
    <location>
        <begin position="178"/>
        <end position="285"/>
    </location>
</feature>
<dbReference type="PANTHER" id="PTHR43808">
    <property type="entry name" value="ACETYLORNITHINE DEACETYLASE"/>
    <property type="match status" value="1"/>
</dbReference>
<comment type="cofactor">
    <cofactor evidence="2">
        <name>Zn(2+)</name>
        <dbReference type="ChEBI" id="CHEBI:29105"/>
    </cofactor>
</comment>
<evidence type="ECO:0000256" key="10">
    <source>
        <dbReference type="ARBA" id="ARBA00023285"/>
    </source>
</evidence>
<evidence type="ECO:0000313" key="14">
    <source>
        <dbReference type="Proteomes" id="UP000261905"/>
    </source>
</evidence>
<evidence type="ECO:0000256" key="5">
    <source>
        <dbReference type="ARBA" id="ARBA00011921"/>
    </source>
</evidence>
<dbReference type="InterPro" id="IPR001261">
    <property type="entry name" value="ArgE/DapE_CS"/>
</dbReference>
<proteinExistence type="inferred from homology"/>
<evidence type="ECO:0000256" key="9">
    <source>
        <dbReference type="ARBA" id="ARBA00022833"/>
    </source>
</evidence>
<evidence type="ECO:0000256" key="7">
    <source>
        <dbReference type="ARBA" id="ARBA00022723"/>
    </source>
</evidence>
<dbReference type="Gene3D" id="3.30.70.360">
    <property type="match status" value="1"/>
</dbReference>
<dbReference type="EMBL" id="QUBQ01000001">
    <property type="protein sequence ID" value="REK76060.1"/>
    <property type="molecule type" value="Genomic_DNA"/>
</dbReference>
<protein>
    <recommendedName>
        <fullName evidence="6">Probable succinyl-diaminopimelate desuccinylase</fullName>
        <ecNumber evidence="5">3.5.1.18</ecNumber>
    </recommendedName>
</protein>
<comment type="pathway">
    <text evidence="3">Amino-acid biosynthesis; L-lysine biosynthesis via DAP pathway; LL-2,6-diaminopimelate from (S)-tetrahydrodipicolinate (succinylase route): step 3/3.</text>
</comment>
<evidence type="ECO:0000259" key="12">
    <source>
        <dbReference type="Pfam" id="PF07687"/>
    </source>
</evidence>
<comment type="caution">
    <text evidence="13">The sequence shown here is derived from an EMBL/GenBank/DDBJ whole genome shotgun (WGS) entry which is preliminary data.</text>
</comment>
<evidence type="ECO:0000313" key="13">
    <source>
        <dbReference type="EMBL" id="REK76060.1"/>
    </source>
</evidence>
<dbReference type="SUPFAM" id="SSF55031">
    <property type="entry name" value="Bacterial exopeptidase dimerisation domain"/>
    <property type="match status" value="1"/>
</dbReference>
<evidence type="ECO:0000256" key="6">
    <source>
        <dbReference type="ARBA" id="ARBA00016853"/>
    </source>
</evidence>
<dbReference type="SUPFAM" id="SSF53187">
    <property type="entry name" value="Zn-dependent exopeptidases"/>
    <property type="match status" value="1"/>
</dbReference>
<dbReference type="Proteomes" id="UP000261905">
    <property type="component" value="Unassembled WGS sequence"/>
</dbReference>
<keyword evidence="8" id="KW-0378">Hydrolase</keyword>
<dbReference type="InterPro" id="IPR011650">
    <property type="entry name" value="Peptidase_M20_dimer"/>
</dbReference>
<dbReference type="PROSITE" id="PS00758">
    <property type="entry name" value="ARGE_DAPE_CPG2_1"/>
    <property type="match status" value="1"/>
</dbReference>
<sequence>MKNRIDATRTTNILRELVQIPSVNPSFEGGVPELEVADYVERFFHRLGLTVERREVKTDRPNIIGMLPGERSHSPGLLLEAHMDTVQTINMTIDPFAAVIEDGKLYGRGACDTKASLAAMLAAIEWCVENDKVPHIPVYIAATVDEEVHYQGVLDLLQIKERFSGAIVGEPTGLHAVIAHKGVVRCEIETVGIAAHSSRPSEGVSAIDAMVQVITHIREVVTPRLLAQPHPLVGAASLSVTEIAGGIAPNTIPDRCRIKIDRRTIPGEDSEQVWRELCDELNKLELGDDRASVIVHPPFVLDYTLDTSADSDIVQQLTKAACKRIGEVHTLGVPYGTDASKLAMVGIPSVVFGPGSIDQAHTEDEWVDLEQVALAADILIDVILSYGA</sequence>
<evidence type="ECO:0000256" key="8">
    <source>
        <dbReference type="ARBA" id="ARBA00022801"/>
    </source>
</evidence>
<dbReference type="InterPro" id="IPR050072">
    <property type="entry name" value="Peptidase_M20A"/>
</dbReference>
<dbReference type="Pfam" id="PF07687">
    <property type="entry name" value="M20_dimer"/>
    <property type="match status" value="1"/>
</dbReference>
<comment type="similarity">
    <text evidence="4">Belongs to the peptidase M20A family.</text>
</comment>
<dbReference type="GO" id="GO:0046872">
    <property type="term" value="F:metal ion binding"/>
    <property type="evidence" value="ECO:0007669"/>
    <property type="project" value="UniProtKB-KW"/>
</dbReference>
<evidence type="ECO:0000256" key="4">
    <source>
        <dbReference type="ARBA" id="ARBA00006247"/>
    </source>
</evidence>
<dbReference type="InterPro" id="IPR002933">
    <property type="entry name" value="Peptidase_M20"/>
</dbReference>
<dbReference type="RefSeq" id="WP_116042732.1">
    <property type="nucleotide sequence ID" value="NZ_QUBQ01000001.1"/>
</dbReference>
<evidence type="ECO:0000256" key="2">
    <source>
        <dbReference type="ARBA" id="ARBA00001947"/>
    </source>
</evidence>
<evidence type="ECO:0000256" key="11">
    <source>
        <dbReference type="ARBA" id="ARBA00051301"/>
    </source>
</evidence>
<dbReference type="InterPro" id="IPR010182">
    <property type="entry name" value="ArgE/DapE"/>
</dbReference>
<name>A0A371PIJ9_9BACL</name>
<gene>
    <name evidence="13" type="ORF">DX130_03060</name>
</gene>
<dbReference type="Gene3D" id="3.40.630.10">
    <property type="entry name" value="Zn peptidases"/>
    <property type="match status" value="1"/>
</dbReference>
<dbReference type="InterPro" id="IPR036264">
    <property type="entry name" value="Bact_exopeptidase_dim_dom"/>
</dbReference>
<comment type="catalytic activity">
    <reaction evidence="11">
        <text>N-succinyl-(2S,6S)-2,6-diaminopimelate + H2O = (2S,6S)-2,6-diaminopimelate + succinate</text>
        <dbReference type="Rhea" id="RHEA:22608"/>
        <dbReference type="ChEBI" id="CHEBI:15377"/>
        <dbReference type="ChEBI" id="CHEBI:30031"/>
        <dbReference type="ChEBI" id="CHEBI:57609"/>
        <dbReference type="ChEBI" id="CHEBI:58087"/>
        <dbReference type="EC" id="3.5.1.18"/>
    </reaction>
</comment>
<dbReference type="UniPathway" id="UPA00034">
    <property type="reaction ID" value="UER00021"/>
</dbReference>
<dbReference type="NCBIfam" id="TIGR01910">
    <property type="entry name" value="DapE-ArgE"/>
    <property type="match status" value="1"/>
</dbReference>
<comment type="cofactor">
    <cofactor evidence="1">
        <name>Co(2+)</name>
        <dbReference type="ChEBI" id="CHEBI:48828"/>
    </cofactor>
</comment>
<reference evidence="13 14" key="1">
    <citation type="submission" date="2018-08" db="EMBL/GenBank/DDBJ databases">
        <title>Paenibacillus sp. M4BSY-1, whole genome shotgun sequence.</title>
        <authorList>
            <person name="Tuo L."/>
        </authorList>
    </citation>
    <scope>NUCLEOTIDE SEQUENCE [LARGE SCALE GENOMIC DNA]</scope>
    <source>
        <strain evidence="13 14">M4BSY-1</strain>
    </source>
</reference>